<dbReference type="PRINTS" id="PR00412">
    <property type="entry name" value="EPOXHYDRLASE"/>
</dbReference>
<dbReference type="Pfam" id="PF06441">
    <property type="entry name" value="EHN"/>
    <property type="match status" value="1"/>
</dbReference>
<sequence>MAAALPPSGAVRAFVPEVRDEQVADLRARLALTRWPEEATEPGAAQGPALADVQRLVGHWRDGYDWAAFAGRIASVPQLKVDIDGLGVHAMHVRSRRSDAIPLLLTHGWPSTCYEFLRLLPLLAEPAQGLAFHVVAPSLPGYGWSDRPSEPGWGIERTADAWAALMDRLGYPRFVAHGGDWGAVVSTTLARRHPERVRGLHLTLPMSAATDDDRATASPREQRGLIREAAYRRDGSAYAQLQRTRPQTIGYALVDSPVGLCAWIAEKMWAWSDTAPDGGSLLSDDDVLDAVSVYWLSATGASAARLYREVDWRAQQAPVDVPTGCSIFPAEIIRPPRTAVERQYRRLCHWRELERGGHFPAAEVPELLAAEIRELAEQLHRLESSPVNGQSNPCEGPR</sequence>
<evidence type="ECO:0000256" key="3">
    <source>
        <dbReference type="ARBA" id="ARBA00022801"/>
    </source>
</evidence>
<keyword evidence="2" id="KW-0058">Aromatic hydrocarbons catabolism</keyword>
<name>A0ABN2AXJ5_9ACTN</name>
<organism evidence="5 6">
    <name type="scientific">Nocardioides humi</name>
    <dbReference type="NCBI Taxonomy" id="449461"/>
    <lineage>
        <taxon>Bacteria</taxon>
        <taxon>Bacillati</taxon>
        <taxon>Actinomycetota</taxon>
        <taxon>Actinomycetes</taxon>
        <taxon>Propionibacteriales</taxon>
        <taxon>Nocardioidaceae</taxon>
        <taxon>Nocardioides</taxon>
    </lineage>
</organism>
<evidence type="ECO:0000313" key="6">
    <source>
        <dbReference type="Proteomes" id="UP001500842"/>
    </source>
</evidence>
<evidence type="ECO:0000259" key="4">
    <source>
        <dbReference type="Pfam" id="PF06441"/>
    </source>
</evidence>
<protein>
    <submittedName>
        <fullName evidence="5">Epoxide hydrolase</fullName>
    </submittedName>
</protein>
<comment type="caution">
    <text evidence="5">The sequence shown here is derived from an EMBL/GenBank/DDBJ whole genome shotgun (WGS) entry which is preliminary data.</text>
</comment>
<dbReference type="InterPro" id="IPR010497">
    <property type="entry name" value="Epoxide_hydro_N"/>
</dbReference>
<evidence type="ECO:0000256" key="1">
    <source>
        <dbReference type="ARBA" id="ARBA00010088"/>
    </source>
</evidence>
<keyword evidence="6" id="KW-1185">Reference proteome</keyword>
<dbReference type="PIRSF" id="PIRSF001112">
    <property type="entry name" value="Epoxide_hydrolase"/>
    <property type="match status" value="1"/>
</dbReference>
<accession>A0ABN2AXJ5</accession>
<comment type="similarity">
    <text evidence="1">Belongs to the peptidase S33 family.</text>
</comment>
<dbReference type="InterPro" id="IPR016292">
    <property type="entry name" value="Epoxide_hydrolase"/>
</dbReference>
<dbReference type="GO" id="GO:0016787">
    <property type="term" value="F:hydrolase activity"/>
    <property type="evidence" value="ECO:0007669"/>
    <property type="project" value="UniProtKB-KW"/>
</dbReference>
<dbReference type="SUPFAM" id="SSF53474">
    <property type="entry name" value="alpha/beta-Hydrolases"/>
    <property type="match status" value="1"/>
</dbReference>
<dbReference type="InterPro" id="IPR000639">
    <property type="entry name" value="Epox_hydrolase-like"/>
</dbReference>
<feature type="domain" description="Epoxide hydrolase N-terminal" evidence="4">
    <location>
        <begin position="12"/>
        <end position="116"/>
    </location>
</feature>
<dbReference type="PANTHER" id="PTHR21661">
    <property type="entry name" value="EPOXIDE HYDROLASE 1-RELATED"/>
    <property type="match status" value="1"/>
</dbReference>
<dbReference type="Proteomes" id="UP001500842">
    <property type="component" value="Unassembled WGS sequence"/>
</dbReference>
<dbReference type="Gene3D" id="3.40.50.1820">
    <property type="entry name" value="alpha/beta hydrolase"/>
    <property type="match status" value="1"/>
</dbReference>
<evidence type="ECO:0000313" key="5">
    <source>
        <dbReference type="EMBL" id="GAA1529706.1"/>
    </source>
</evidence>
<dbReference type="EMBL" id="BAAAOR010000026">
    <property type="protein sequence ID" value="GAA1529706.1"/>
    <property type="molecule type" value="Genomic_DNA"/>
</dbReference>
<proteinExistence type="inferred from homology"/>
<keyword evidence="3 5" id="KW-0378">Hydrolase</keyword>
<evidence type="ECO:0000256" key="2">
    <source>
        <dbReference type="ARBA" id="ARBA00022797"/>
    </source>
</evidence>
<dbReference type="PANTHER" id="PTHR21661:SF35">
    <property type="entry name" value="EPOXIDE HYDROLASE"/>
    <property type="match status" value="1"/>
</dbReference>
<dbReference type="RefSeq" id="WP_219996357.1">
    <property type="nucleotide sequence ID" value="NZ_BAAAOR010000026.1"/>
</dbReference>
<reference evidence="5 6" key="1">
    <citation type="journal article" date="2019" name="Int. J. Syst. Evol. Microbiol.">
        <title>The Global Catalogue of Microorganisms (GCM) 10K type strain sequencing project: providing services to taxonomists for standard genome sequencing and annotation.</title>
        <authorList>
            <consortium name="The Broad Institute Genomics Platform"/>
            <consortium name="The Broad Institute Genome Sequencing Center for Infectious Disease"/>
            <person name="Wu L."/>
            <person name="Ma J."/>
        </authorList>
    </citation>
    <scope>NUCLEOTIDE SEQUENCE [LARGE SCALE GENOMIC DNA]</scope>
    <source>
        <strain evidence="5 6">JCM 14942</strain>
    </source>
</reference>
<dbReference type="InterPro" id="IPR029058">
    <property type="entry name" value="AB_hydrolase_fold"/>
</dbReference>
<gene>
    <name evidence="5" type="ORF">GCM10009788_36480</name>
</gene>